<proteinExistence type="predicted"/>
<evidence type="ECO:0000313" key="3">
    <source>
        <dbReference type="EMBL" id="KJY98731.1"/>
    </source>
</evidence>
<evidence type="ECO:0000313" key="4">
    <source>
        <dbReference type="Proteomes" id="UP000033664"/>
    </source>
</evidence>
<comment type="caution">
    <text evidence="3">The sequence shown here is derived from an EMBL/GenBank/DDBJ whole genome shotgun (WGS) entry which is preliminary data.</text>
</comment>
<dbReference type="Gene3D" id="3.40.30.10">
    <property type="entry name" value="Glutaredoxin"/>
    <property type="match status" value="1"/>
</dbReference>
<dbReference type="InterPro" id="IPR013766">
    <property type="entry name" value="Thioredoxin_domain"/>
</dbReference>
<dbReference type="SUPFAM" id="SSF52833">
    <property type="entry name" value="Thioredoxin-like"/>
    <property type="match status" value="1"/>
</dbReference>
<accession>A0A0F4PHS6</accession>
<dbReference type="GeneID" id="58229512"/>
<name>A0A0F4PHS6_9GAMM</name>
<feature type="chain" id="PRO_5002474120" evidence="1">
    <location>
        <begin position="24"/>
        <end position="154"/>
    </location>
</feature>
<feature type="domain" description="Thioredoxin" evidence="2">
    <location>
        <begin position="17"/>
        <end position="154"/>
    </location>
</feature>
<feature type="signal peptide" evidence="1">
    <location>
        <begin position="1"/>
        <end position="23"/>
    </location>
</feature>
<protein>
    <submittedName>
        <fullName evidence="3">Thioredoxin</fullName>
    </submittedName>
</protein>
<dbReference type="Pfam" id="PF00085">
    <property type="entry name" value="Thioredoxin"/>
    <property type="match status" value="1"/>
</dbReference>
<dbReference type="RefSeq" id="WP_052698292.1">
    <property type="nucleotide sequence ID" value="NZ_JXXY01000018.1"/>
</dbReference>
<dbReference type="OrthoDB" id="6398367at2"/>
<keyword evidence="1" id="KW-0732">Signal</keyword>
<dbReference type="EMBL" id="JXXZ01000010">
    <property type="protein sequence ID" value="KJY98731.1"/>
    <property type="molecule type" value="Genomic_DNA"/>
</dbReference>
<gene>
    <name evidence="3" type="ORF">TW72_13515</name>
</gene>
<dbReference type="AlphaFoldDB" id="A0A0F4PHS6"/>
<dbReference type="CDD" id="cd02947">
    <property type="entry name" value="TRX_family"/>
    <property type="match status" value="1"/>
</dbReference>
<dbReference type="PROSITE" id="PS51352">
    <property type="entry name" value="THIOREDOXIN_2"/>
    <property type="match status" value="1"/>
</dbReference>
<reference evidence="3 4" key="1">
    <citation type="journal article" date="2015" name="BMC Genomics">
        <title>Genome mining reveals unlocked bioactive potential of marine Gram-negative bacteria.</title>
        <authorList>
            <person name="Machado H."/>
            <person name="Sonnenschein E.C."/>
            <person name="Melchiorsen J."/>
            <person name="Gram L."/>
        </authorList>
    </citation>
    <scope>NUCLEOTIDE SEQUENCE [LARGE SCALE GENOMIC DNA]</scope>
    <source>
        <strain evidence="3 4">S3137</strain>
    </source>
</reference>
<dbReference type="eggNOG" id="COG0526">
    <property type="taxonomic scope" value="Bacteria"/>
</dbReference>
<keyword evidence="4" id="KW-1185">Reference proteome</keyword>
<dbReference type="Proteomes" id="UP000033664">
    <property type="component" value="Unassembled WGS sequence"/>
</dbReference>
<sequence>MKVFLSVSCALLCALLMVMPLQAQQIQQGAVSGEQLLSDYPAFQQHYQDYQPTEQDLQAMAKLAGKELVVLLGTWCHDSEREVPKLLKLLKHSEVELAQVSFVAVDYQKQDKAGVAQRFNLKYTPTFIVLDEGQEIHRVVEKPNKSLAADLTRF</sequence>
<evidence type="ECO:0000259" key="2">
    <source>
        <dbReference type="PROSITE" id="PS51352"/>
    </source>
</evidence>
<organism evidence="3 4">
    <name type="scientific">Pseudoalteromonas ruthenica</name>
    <dbReference type="NCBI Taxonomy" id="151081"/>
    <lineage>
        <taxon>Bacteria</taxon>
        <taxon>Pseudomonadati</taxon>
        <taxon>Pseudomonadota</taxon>
        <taxon>Gammaproteobacteria</taxon>
        <taxon>Alteromonadales</taxon>
        <taxon>Pseudoalteromonadaceae</taxon>
        <taxon>Pseudoalteromonas</taxon>
    </lineage>
</organism>
<dbReference type="PATRIC" id="fig|151081.8.peg.3370"/>
<dbReference type="InterPro" id="IPR036249">
    <property type="entry name" value="Thioredoxin-like_sf"/>
</dbReference>
<evidence type="ECO:0000256" key="1">
    <source>
        <dbReference type="SAM" id="SignalP"/>
    </source>
</evidence>